<dbReference type="Pfam" id="PF17177">
    <property type="entry name" value="PPR_long"/>
    <property type="match status" value="1"/>
</dbReference>
<dbReference type="InterPro" id="IPR011990">
    <property type="entry name" value="TPR-like_helical_dom_sf"/>
</dbReference>
<sequence length="842" mass="93282">MLQRLAVLLQQQSSCKGVVAAAFWSARHLHSVLQAESSVNKAASSEDNNKPRRIDSLARQVSRLIKQNKEDVATGLLPQMAAQERPPTVVYCNYLLNSCARARNPTMAKEVYRFMKRNGLKMDAISYGCFLRTLSRSGLLHEALELLEVLARSKEEDVKANIIMYNTVLNGCGLAKSKAHTDRCLQLMEKHGVHKDEMSYVELIKLSGLLRDSKTALHWWNELIKNGSPSPSSRCTLIVALCRANALPEALQALQEMSHVLSDNRPFHLLPGKKRRPSTVEASDPLPVSLAVGNTDSPLEVEMDMPIGDGQTSKVEEEEEEEEEEERDGDSGSQNDGHNIKKNVEGFHHWEVRKEMQDAYNALINAAGQAGKYKLAESLFSEMRSLGLRLSIYTFNALLRAVVEGRGIEHALRVVRSMEAVGMRPDTHTITTLLDGYCRKGQLDKAEALLEQMRDGKPREKPSIYTYNILIRACGPLGDAERALRVFAKMKESKISPDNYTYSALLAACGNVTAGLDGGSEWSQKEVARRIVAIEKDMASSSVQHTQASVSALMNALGSEGMVEAVLEHLRTCQDSDADAKAPPLLDVMSYNTAINSCVVAKRLDDAWEIFKEMRALDVKPDLFTFNILINACAHRKSLSSAFELIDVMREDGIAADIVTYNSLIKVACHSGDLDVGLKVLKEMKDRGVKPVVATFNTLLSSCSYHKYRELAEYVLEEMRHAKVRPDTHTCSQVVSLYMRCGDMNEAAQALHVLTARMVSEDNAGQDINELFDDESAEQTGQDELFEEAVLSPQPLAQAAYTIALAGLAQGANDTLEAEKTPWATRLALQHERWKGSDMLLS</sequence>
<evidence type="ECO:0000256" key="1">
    <source>
        <dbReference type="ARBA" id="ARBA00022737"/>
    </source>
</evidence>
<dbReference type="Pfam" id="PF13041">
    <property type="entry name" value="PPR_2"/>
    <property type="match status" value="1"/>
</dbReference>
<feature type="compositionally biased region" description="Acidic residues" evidence="3">
    <location>
        <begin position="316"/>
        <end position="328"/>
    </location>
</feature>
<reference evidence="6" key="1">
    <citation type="submission" date="2024-03" db="EMBL/GenBank/DDBJ databases">
        <authorList>
            <consortium name="ELIXIR-Norway"/>
            <consortium name="Elixir Norway"/>
        </authorList>
    </citation>
    <scope>NUCLEOTIDE SEQUENCE</scope>
</reference>
<evidence type="ECO:0000259" key="5">
    <source>
        <dbReference type="Pfam" id="PF23276"/>
    </source>
</evidence>
<name>A0ABP1BP12_9BRYO</name>
<dbReference type="PANTHER" id="PTHR47859">
    <property type="entry name" value="PENTATRICOPEPTIDE REPEAT-CONTAINING PROTEIN"/>
    <property type="match status" value="1"/>
</dbReference>
<evidence type="ECO:0000259" key="4">
    <source>
        <dbReference type="Pfam" id="PF17177"/>
    </source>
</evidence>
<proteinExistence type="predicted"/>
<evidence type="ECO:0000313" key="6">
    <source>
        <dbReference type="EMBL" id="CAK9877763.1"/>
    </source>
</evidence>
<dbReference type="Proteomes" id="UP001497522">
    <property type="component" value="Chromosome 6"/>
</dbReference>
<evidence type="ECO:0000256" key="2">
    <source>
        <dbReference type="PROSITE-ProRule" id="PRU00708"/>
    </source>
</evidence>
<feature type="repeat" description="PPR" evidence="2">
    <location>
        <begin position="622"/>
        <end position="656"/>
    </location>
</feature>
<evidence type="ECO:0000256" key="3">
    <source>
        <dbReference type="SAM" id="MobiDB-lite"/>
    </source>
</evidence>
<keyword evidence="1" id="KW-0677">Repeat</keyword>
<dbReference type="InterPro" id="IPR033443">
    <property type="entry name" value="PROP1-like_PPR_dom"/>
</dbReference>
<dbReference type="EMBL" id="OZ023707">
    <property type="protein sequence ID" value="CAK9877763.1"/>
    <property type="molecule type" value="Genomic_DNA"/>
</dbReference>
<feature type="repeat" description="PPR" evidence="2">
    <location>
        <begin position="356"/>
        <end position="390"/>
    </location>
</feature>
<dbReference type="PANTHER" id="PTHR47859:SF1">
    <property type="entry name" value="PENTATRICOPEPTIDE REPEAT-CONTAINING PROTEIN"/>
    <property type="match status" value="1"/>
</dbReference>
<accession>A0ABP1BP12</accession>
<feature type="domain" description="PROP1-like PPR" evidence="4">
    <location>
        <begin position="591"/>
        <end position="777"/>
    </location>
</feature>
<dbReference type="InterPro" id="IPR002885">
    <property type="entry name" value="PPR_rpt"/>
</dbReference>
<feature type="domain" description="Pentatricopeptide repeat-containing protein-mitochondrial" evidence="5">
    <location>
        <begin position="363"/>
        <end position="489"/>
    </location>
</feature>
<feature type="repeat" description="PPR" evidence="2">
    <location>
        <begin position="88"/>
        <end position="122"/>
    </location>
</feature>
<dbReference type="PROSITE" id="PS51375">
    <property type="entry name" value="PPR"/>
    <property type="match status" value="9"/>
</dbReference>
<feature type="repeat" description="PPR" evidence="2">
    <location>
        <begin position="463"/>
        <end position="497"/>
    </location>
</feature>
<feature type="repeat" description="PPR" evidence="2">
    <location>
        <begin position="692"/>
        <end position="726"/>
    </location>
</feature>
<feature type="repeat" description="PPR" evidence="2">
    <location>
        <begin position="391"/>
        <end position="425"/>
    </location>
</feature>
<feature type="repeat" description="PPR" evidence="2">
    <location>
        <begin position="426"/>
        <end position="460"/>
    </location>
</feature>
<dbReference type="InterPro" id="IPR057027">
    <property type="entry name" value="TPR_mt"/>
</dbReference>
<protein>
    <recommendedName>
        <fullName evidence="8">Pentacotripeptide-repeat region of PRORP domain-containing protein</fullName>
    </recommendedName>
</protein>
<dbReference type="Pfam" id="PF13812">
    <property type="entry name" value="PPR_3"/>
    <property type="match status" value="1"/>
</dbReference>
<feature type="repeat" description="PPR" evidence="2">
    <location>
        <begin position="657"/>
        <end position="691"/>
    </location>
</feature>
<evidence type="ECO:0008006" key="8">
    <source>
        <dbReference type="Google" id="ProtNLM"/>
    </source>
</evidence>
<dbReference type="NCBIfam" id="TIGR00756">
    <property type="entry name" value="PPR"/>
    <property type="match status" value="8"/>
</dbReference>
<gene>
    <name evidence="6" type="ORF">CSSPJE1EN2_LOCUS19588</name>
</gene>
<dbReference type="Gene3D" id="1.25.40.10">
    <property type="entry name" value="Tetratricopeptide repeat domain"/>
    <property type="match status" value="4"/>
</dbReference>
<feature type="region of interest" description="Disordered" evidence="3">
    <location>
        <begin position="270"/>
        <end position="341"/>
    </location>
</feature>
<keyword evidence="7" id="KW-1185">Reference proteome</keyword>
<dbReference type="Pfam" id="PF23276">
    <property type="entry name" value="TPR_24"/>
    <property type="match status" value="1"/>
</dbReference>
<feature type="repeat" description="PPR" evidence="2">
    <location>
        <begin position="587"/>
        <end position="621"/>
    </location>
</feature>
<evidence type="ECO:0000313" key="7">
    <source>
        <dbReference type="Proteomes" id="UP001497522"/>
    </source>
</evidence>
<organism evidence="6 7">
    <name type="scientific">Sphagnum jensenii</name>
    <dbReference type="NCBI Taxonomy" id="128206"/>
    <lineage>
        <taxon>Eukaryota</taxon>
        <taxon>Viridiplantae</taxon>
        <taxon>Streptophyta</taxon>
        <taxon>Embryophyta</taxon>
        <taxon>Bryophyta</taxon>
        <taxon>Sphagnophytina</taxon>
        <taxon>Sphagnopsida</taxon>
        <taxon>Sphagnales</taxon>
        <taxon>Sphagnaceae</taxon>
        <taxon>Sphagnum</taxon>
    </lineage>
</organism>